<evidence type="ECO:0000313" key="2">
    <source>
        <dbReference type="Proteomes" id="UP000821853"/>
    </source>
</evidence>
<dbReference type="InterPro" id="IPR052865">
    <property type="entry name" value="Zinc_finger_BED"/>
</dbReference>
<evidence type="ECO:0000313" key="1">
    <source>
        <dbReference type="EMBL" id="KAH9366723.1"/>
    </source>
</evidence>
<dbReference type="OrthoDB" id="6409861at2759"/>
<accession>A0A9J6FVD1</accession>
<proteinExistence type="predicted"/>
<sequence>MPMQALEVIQDVPTHWNSEHAMLVRLLKLWAPIAVELSGSDSVENLSAQEWKLMNAVVRVLQPLQQATAKLSADHYPTLSQVIPLLHCTRVMLEEHASGADKATPFASRLLHGLSTRFPDIRMAKVPALAMPIDPRFESICYTAEAENKWSKVACVYCGEACAITAGTLLSNFCRAGTSNGCDEHCVDYFFRIELHCRPENWQWPCH</sequence>
<dbReference type="PANTHER" id="PTHR47241">
    <property type="entry name" value="FINGER PROTEIN, PUTATIVE-RELATED"/>
    <property type="match status" value="1"/>
</dbReference>
<name>A0A9J6FVD1_HAELO</name>
<dbReference type="AlphaFoldDB" id="A0A9J6FVD1"/>
<dbReference type="VEuPathDB" id="VectorBase:HLOH_054837"/>
<gene>
    <name evidence="1" type="ORF">HPB48_008776</name>
</gene>
<dbReference type="InterPro" id="IPR012337">
    <property type="entry name" value="RNaseH-like_sf"/>
</dbReference>
<dbReference type="SUPFAM" id="SSF53098">
    <property type="entry name" value="Ribonuclease H-like"/>
    <property type="match status" value="1"/>
</dbReference>
<dbReference type="PANTHER" id="PTHR47241:SF1">
    <property type="entry name" value="BED-TYPE DOMAIN-CONTAINING PROTEIN"/>
    <property type="match status" value="1"/>
</dbReference>
<dbReference type="Proteomes" id="UP000821853">
    <property type="component" value="Chromosome 2"/>
</dbReference>
<keyword evidence="2" id="KW-1185">Reference proteome</keyword>
<dbReference type="EMBL" id="JABSTR010000004">
    <property type="protein sequence ID" value="KAH9366723.1"/>
    <property type="molecule type" value="Genomic_DNA"/>
</dbReference>
<comment type="caution">
    <text evidence="1">The sequence shown here is derived from an EMBL/GenBank/DDBJ whole genome shotgun (WGS) entry which is preliminary data.</text>
</comment>
<dbReference type="GO" id="GO:0005634">
    <property type="term" value="C:nucleus"/>
    <property type="evidence" value="ECO:0007669"/>
    <property type="project" value="TreeGrafter"/>
</dbReference>
<organism evidence="1 2">
    <name type="scientific">Haemaphysalis longicornis</name>
    <name type="common">Bush tick</name>
    <dbReference type="NCBI Taxonomy" id="44386"/>
    <lineage>
        <taxon>Eukaryota</taxon>
        <taxon>Metazoa</taxon>
        <taxon>Ecdysozoa</taxon>
        <taxon>Arthropoda</taxon>
        <taxon>Chelicerata</taxon>
        <taxon>Arachnida</taxon>
        <taxon>Acari</taxon>
        <taxon>Parasitiformes</taxon>
        <taxon>Ixodida</taxon>
        <taxon>Ixodoidea</taxon>
        <taxon>Ixodidae</taxon>
        <taxon>Haemaphysalinae</taxon>
        <taxon>Haemaphysalis</taxon>
    </lineage>
</organism>
<protein>
    <submittedName>
        <fullName evidence="1">Uncharacterized protein</fullName>
    </submittedName>
</protein>
<reference evidence="1 2" key="1">
    <citation type="journal article" date="2020" name="Cell">
        <title>Large-Scale Comparative Analyses of Tick Genomes Elucidate Their Genetic Diversity and Vector Capacities.</title>
        <authorList>
            <consortium name="Tick Genome and Microbiome Consortium (TIGMIC)"/>
            <person name="Jia N."/>
            <person name="Wang J."/>
            <person name="Shi W."/>
            <person name="Du L."/>
            <person name="Sun Y."/>
            <person name="Zhan W."/>
            <person name="Jiang J.F."/>
            <person name="Wang Q."/>
            <person name="Zhang B."/>
            <person name="Ji P."/>
            <person name="Bell-Sakyi L."/>
            <person name="Cui X.M."/>
            <person name="Yuan T.T."/>
            <person name="Jiang B.G."/>
            <person name="Yang W.F."/>
            <person name="Lam T.T."/>
            <person name="Chang Q.C."/>
            <person name="Ding S.J."/>
            <person name="Wang X.J."/>
            <person name="Zhu J.G."/>
            <person name="Ruan X.D."/>
            <person name="Zhao L."/>
            <person name="Wei J.T."/>
            <person name="Ye R.Z."/>
            <person name="Que T.C."/>
            <person name="Du C.H."/>
            <person name="Zhou Y.H."/>
            <person name="Cheng J.X."/>
            <person name="Dai P.F."/>
            <person name="Guo W.B."/>
            <person name="Han X.H."/>
            <person name="Huang E.J."/>
            <person name="Li L.F."/>
            <person name="Wei W."/>
            <person name="Gao Y.C."/>
            <person name="Liu J.Z."/>
            <person name="Shao H.Z."/>
            <person name="Wang X."/>
            <person name="Wang C.C."/>
            <person name="Yang T.C."/>
            <person name="Huo Q.B."/>
            <person name="Li W."/>
            <person name="Chen H.Y."/>
            <person name="Chen S.E."/>
            <person name="Zhou L.G."/>
            <person name="Ni X.B."/>
            <person name="Tian J.H."/>
            <person name="Sheng Y."/>
            <person name="Liu T."/>
            <person name="Pan Y.S."/>
            <person name="Xia L.Y."/>
            <person name="Li J."/>
            <person name="Zhao F."/>
            <person name="Cao W.C."/>
        </authorList>
    </citation>
    <scope>NUCLEOTIDE SEQUENCE [LARGE SCALE GENOMIC DNA]</scope>
    <source>
        <strain evidence="1">HaeL-2018</strain>
    </source>
</reference>